<accession>A0A9W7AGY0</accession>
<feature type="domain" description="Dynamin N-terminal" evidence="1">
    <location>
        <begin position="81"/>
        <end position="229"/>
    </location>
</feature>
<dbReference type="InterPro" id="IPR045063">
    <property type="entry name" value="Dynamin_N"/>
</dbReference>
<dbReference type="Pfam" id="PF00350">
    <property type="entry name" value="Dynamin_N"/>
    <property type="match status" value="1"/>
</dbReference>
<name>A0A9W7AGY0_9STRA</name>
<organism evidence="2 3">
    <name type="scientific">Triparma strigata</name>
    <dbReference type="NCBI Taxonomy" id="1606541"/>
    <lineage>
        <taxon>Eukaryota</taxon>
        <taxon>Sar</taxon>
        <taxon>Stramenopiles</taxon>
        <taxon>Ochrophyta</taxon>
        <taxon>Bolidophyceae</taxon>
        <taxon>Parmales</taxon>
        <taxon>Triparmaceae</taxon>
        <taxon>Triparma</taxon>
    </lineage>
</organism>
<proteinExistence type="predicted"/>
<evidence type="ECO:0000313" key="2">
    <source>
        <dbReference type="EMBL" id="GMH70511.1"/>
    </source>
</evidence>
<keyword evidence="3" id="KW-1185">Reference proteome</keyword>
<dbReference type="Proteomes" id="UP001165085">
    <property type="component" value="Unassembled WGS sequence"/>
</dbReference>
<sequence>MMLRNICRRFIVSRLSHGRECSNTTRGVFTGAQAQLRMTAMELLEESRRLHESLDLSIASGSFENSNGYSSLSMDTTFSCVVAGEFNSGKTTFINALLGAELLKSGPLPTTDQICMIQTASLPNPYLSTSPTVHSSSTDPNDINLQSFTVTHAFGDTNELLDDLQLVDTPGTNAVEELGHEALTRRLLPEADLIIFVTSAEQAISESERQLLAVIKTWKKPVIVILNKVDVLTEEERQEVKGFVEKRVQQIFESNETEIIEVSSRAALRSKMRAAEELSSLSSDRTYAASNFGVLEDRLQELLSDEAKVQNKLMSPIGVAESLLVEVDEVLERKSMALEDDVGTLQLLNQNKEMWEATLSHDKTQLEKALGSQLLQIGEDELLAISQVSLYDILIVDTSAAPTLDYEVLSTKLEGRVKNVVGKAVARLADKGRSQSTNIIDFLNKRPLHLDQSILASTSINASTLDHNAMGARVLEDFTDLAGFSELSKAMKKEQAFATGLLRGALGVGVTGALIPLVNLTSLTSFDPLLGLGVGAGLGLAGGAAAMRVKSSLTSTFNASFERVQERLSRRVLDNFEVEIEFLKEGIDSQITPFTKYVQAAIKNNEQRLKGSNELKTELTKTRFEILENKGSDFLGGFRSER</sequence>
<dbReference type="SUPFAM" id="SSF52540">
    <property type="entry name" value="P-loop containing nucleoside triphosphate hydrolases"/>
    <property type="match status" value="1"/>
</dbReference>
<dbReference type="OrthoDB" id="8927528at2759"/>
<dbReference type="EMBL" id="BRXY01000140">
    <property type="protein sequence ID" value="GMH70511.1"/>
    <property type="molecule type" value="Genomic_DNA"/>
</dbReference>
<dbReference type="InterPro" id="IPR027417">
    <property type="entry name" value="P-loop_NTPase"/>
</dbReference>
<comment type="caution">
    <text evidence="2">The sequence shown here is derived from an EMBL/GenBank/DDBJ whole genome shotgun (WGS) entry which is preliminary data.</text>
</comment>
<dbReference type="InterPro" id="IPR005225">
    <property type="entry name" value="Small_GTP-bd"/>
</dbReference>
<dbReference type="CDD" id="cd09912">
    <property type="entry name" value="DLP_2"/>
    <property type="match status" value="1"/>
</dbReference>
<dbReference type="PANTHER" id="PTHR43681:SF1">
    <property type="entry name" value="SARCALUMENIN"/>
    <property type="match status" value="1"/>
</dbReference>
<protein>
    <recommendedName>
        <fullName evidence="1">Dynamin N-terminal domain-containing protein</fullName>
    </recommendedName>
</protein>
<gene>
    <name evidence="2" type="ORF">TrST_g3919</name>
</gene>
<dbReference type="AlphaFoldDB" id="A0A9W7AGY0"/>
<dbReference type="NCBIfam" id="TIGR00231">
    <property type="entry name" value="small_GTP"/>
    <property type="match status" value="1"/>
</dbReference>
<dbReference type="PANTHER" id="PTHR43681">
    <property type="entry name" value="TRANSMEMBRANE GTPASE FZO"/>
    <property type="match status" value="1"/>
</dbReference>
<evidence type="ECO:0000313" key="3">
    <source>
        <dbReference type="Proteomes" id="UP001165085"/>
    </source>
</evidence>
<dbReference type="GO" id="GO:0005525">
    <property type="term" value="F:GTP binding"/>
    <property type="evidence" value="ECO:0007669"/>
    <property type="project" value="InterPro"/>
</dbReference>
<dbReference type="InterPro" id="IPR051943">
    <property type="entry name" value="TRAFAC_Dynamin-like_GTPase"/>
</dbReference>
<evidence type="ECO:0000259" key="1">
    <source>
        <dbReference type="Pfam" id="PF00350"/>
    </source>
</evidence>
<reference evidence="3" key="1">
    <citation type="journal article" date="2023" name="Commun. Biol.">
        <title>Genome analysis of Parmales, the sister group of diatoms, reveals the evolutionary specialization of diatoms from phago-mixotrophs to photoautotrophs.</title>
        <authorList>
            <person name="Ban H."/>
            <person name="Sato S."/>
            <person name="Yoshikawa S."/>
            <person name="Yamada K."/>
            <person name="Nakamura Y."/>
            <person name="Ichinomiya M."/>
            <person name="Sato N."/>
            <person name="Blanc-Mathieu R."/>
            <person name="Endo H."/>
            <person name="Kuwata A."/>
            <person name="Ogata H."/>
        </authorList>
    </citation>
    <scope>NUCLEOTIDE SEQUENCE [LARGE SCALE GENOMIC DNA]</scope>
    <source>
        <strain evidence="3">NIES 3701</strain>
    </source>
</reference>
<dbReference type="Gene3D" id="3.40.50.300">
    <property type="entry name" value="P-loop containing nucleotide triphosphate hydrolases"/>
    <property type="match status" value="1"/>
</dbReference>